<dbReference type="EMBL" id="GBXM01092264">
    <property type="protein sequence ID" value="JAH16313.1"/>
    <property type="molecule type" value="Transcribed_RNA"/>
</dbReference>
<accession>A0A0E9QJS0</accession>
<organism evidence="1">
    <name type="scientific">Anguilla anguilla</name>
    <name type="common">European freshwater eel</name>
    <name type="synonym">Muraena anguilla</name>
    <dbReference type="NCBI Taxonomy" id="7936"/>
    <lineage>
        <taxon>Eukaryota</taxon>
        <taxon>Metazoa</taxon>
        <taxon>Chordata</taxon>
        <taxon>Craniata</taxon>
        <taxon>Vertebrata</taxon>
        <taxon>Euteleostomi</taxon>
        <taxon>Actinopterygii</taxon>
        <taxon>Neopterygii</taxon>
        <taxon>Teleostei</taxon>
        <taxon>Anguilliformes</taxon>
        <taxon>Anguillidae</taxon>
        <taxon>Anguilla</taxon>
    </lineage>
</organism>
<reference evidence="1" key="1">
    <citation type="submission" date="2014-11" db="EMBL/GenBank/DDBJ databases">
        <authorList>
            <person name="Amaro Gonzalez C."/>
        </authorList>
    </citation>
    <scope>NUCLEOTIDE SEQUENCE</scope>
</reference>
<proteinExistence type="predicted"/>
<protein>
    <submittedName>
        <fullName evidence="1">Uncharacterized protein</fullName>
    </submittedName>
</protein>
<reference evidence="1" key="2">
    <citation type="journal article" date="2015" name="Fish Shellfish Immunol.">
        <title>Early steps in the European eel (Anguilla anguilla)-Vibrio vulnificus interaction in the gills: Role of the RtxA13 toxin.</title>
        <authorList>
            <person name="Callol A."/>
            <person name="Pajuelo D."/>
            <person name="Ebbesson L."/>
            <person name="Teles M."/>
            <person name="MacKenzie S."/>
            <person name="Amaro C."/>
        </authorList>
    </citation>
    <scope>NUCLEOTIDE SEQUENCE</scope>
</reference>
<name>A0A0E9QJS0_ANGAN</name>
<evidence type="ECO:0000313" key="1">
    <source>
        <dbReference type="EMBL" id="JAH16313.1"/>
    </source>
</evidence>
<sequence length="12" mass="1402">MQIQGIRSELRA</sequence>